<dbReference type="EMBL" id="FNQB01000001">
    <property type="protein sequence ID" value="SDY60867.1"/>
    <property type="molecule type" value="Genomic_DNA"/>
</dbReference>
<dbReference type="InterPro" id="IPR036388">
    <property type="entry name" value="WH-like_DNA-bd_sf"/>
</dbReference>
<gene>
    <name evidence="5" type="ORF">SAMN05421684_0612</name>
</gene>
<dbReference type="PRINTS" id="PR00035">
    <property type="entry name" value="HTHGNTR"/>
</dbReference>
<dbReference type="GO" id="GO:0003677">
    <property type="term" value="F:DNA binding"/>
    <property type="evidence" value="ECO:0007669"/>
    <property type="project" value="UniProtKB-KW"/>
</dbReference>
<reference evidence="6" key="1">
    <citation type="submission" date="2016-10" db="EMBL/GenBank/DDBJ databases">
        <authorList>
            <person name="Varghese N."/>
            <person name="Submissions S."/>
        </authorList>
    </citation>
    <scope>NUCLEOTIDE SEQUENCE [LARGE SCALE GENOMIC DNA]</scope>
    <source>
        <strain evidence="6">DSM 44718</strain>
    </source>
</reference>
<dbReference type="OrthoDB" id="3579313at2"/>
<accession>A0A1H3L8L7</accession>
<dbReference type="GO" id="GO:0045892">
    <property type="term" value="P:negative regulation of DNA-templated transcription"/>
    <property type="evidence" value="ECO:0007669"/>
    <property type="project" value="TreeGrafter"/>
</dbReference>
<keyword evidence="6" id="KW-1185">Reference proteome</keyword>
<evidence type="ECO:0000256" key="3">
    <source>
        <dbReference type="ARBA" id="ARBA00023163"/>
    </source>
</evidence>
<dbReference type="AlphaFoldDB" id="A0A1H3L8L7"/>
<evidence type="ECO:0000259" key="4">
    <source>
        <dbReference type="PROSITE" id="PS50949"/>
    </source>
</evidence>
<evidence type="ECO:0000256" key="1">
    <source>
        <dbReference type="ARBA" id="ARBA00023015"/>
    </source>
</evidence>
<keyword evidence="1" id="KW-0805">Transcription regulation</keyword>
<dbReference type="PANTHER" id="PTHR44846:SF17">
    <property type="entry name" value="GNTR-FAMILY TRANSCRIPTIONAL REGULATOR"/>
    <property type="match status" value="1"/>
</dbReference>
<dbReference type="STRING" id="137265.SAMN05421684_0612"/>
<organism evidence="5 6">
    <name type="scientific">Asanoa ishikariensis</name>
    <dbReference type="NCBI Taxonomy" id="137265"/>
    <lineage>
        <taxon>Bacteria</taxon>
        <taxon>Bacillati</taxon>
        <taxon>Actinomycetota</taxon>
        <taxon>Actinomycetes</taxon>
        <taxon>Micromonosporales</taxon>
        <taxon>Micromonosporaceae</taxon>
        <taxon>Asanoa</taxon>
    </lineage>
</organism>
<dbReference type="SUPFAM" id="SSF46785">
    <property type="entry name" value="Winged helix' DNA-binding domain"/>
    <property type="match status" value="1"/>
</dbReference>
<dbReference type="GO" id="GO:0003700">
    <property type="term" value="F:DNA-binding transcription factor activity"/>
    <property type="evidence" value="ECO:0007669"/>
    <property type="project" value="InterPro"/>
</dbReference>
<dbReference type="Gene3D" id="1.10.10.10">
    <property type="entry name" value="Winged helix-like DNA-binding domain superfamily/Winged helix DNA-binding domain"/>
    <property type="match status" value="1"/>
</dbReference>
<dbReference type="PANTHER" id="PTHR44846">
    <property type="entry name" value="MANNOSYL-D-GLYCERATE TRANSPORT/METABOLISM SYSTEM REPRESSOR MNGR-RELATED"/>
    <property type="match status" value="1"/>
</dbReference>
<dbReference type="Pfam" id="PF00392">
    <property type="entry name" value="GntR"/>
    <property type="match status" value="1"/>
</dbReference>
<dbReference type="Proteomes" id="UP000199632">
    <property type="component" value="Unassembled WGS sequence"/>
</dbReference>
<evidence type="ECO:0000313" key="5">
    <source>
        <dbReference type="EMBL" id="SDY60867.1"/>
    </source>
</evidence>
<keyword evidence="2" id="KW-0238">DNA-binding</keyword>
<evidence type="ECO:0000313" key="6">
    <source>
        <dbReference type="Proteomes" id="UP000199632"/>
    </source>
</evidence>
<dbReference type="CDD" id="cd07377">
    <property type="entry name" value="WHTH_GntR"/>
    <property type="match status" value="1"/>
</dbReference>
<proteinExistence type="predicted"/>
<keyword evidence="3" id="KW-0804">Transcription</keyword>
<dbReference type="PROSITE" id="PS50949">
    <property type="entry name" value="HTH_GNTR"/>
    <property type="match status" value="1"/>
</dbReference>
<dbReference type="SMART" id="SM00345">
    <property type="entry name" value="HTH_GNTR"/>
    <property type="match status" value="1"/>
</dbReference>
<dbReference type="RefSeq" id="WP_089252336.1">
    <property type="nucleotide sequence ID" value="NZ_BOND01000015.1"/>
</dbReference>
<sequence length="77" mass="8514">MSPYKPDYRRVADDLREQIKDGRLAPGAKLPTKREMCAQYGVSSQTIESAMLVLKTEGLLDGRQGKGVYVARPESEG</sequence>
<dbReference type="InterPro" id="IPR036390">
    <property type="entry name" value="WH_DNA-bd_sf"/>
</dbReference>
<protein>
    <submittedName>
        <fullName evidence="5">GntR family transcriptional regulator</fullName>
    </submittedName>
</protein>
<dbReference type="InterPro" id="IPR050679">
    <property type="entry name" value="Bact_HTH_transcr_reg"/>
</dbReference>
<feature type="domain" description="HTH gntR-type" evidence="4">
    <location>
        <begin position="5"/>
        <end position="73"/>
    </location>
</feature>
<evidence type="ECO:0000256" key="2">
    <source>
        <dbReference type="ARBA" id="ARBA00023125"/>
    </source>
</evidence>
<dbReference type="InterPro" id="IPR000524">
    <property type="entry name" value="Tscrpt_reg_HTH_GntR"/>
</dbReference>
<name>A0A1H3L8L7_9ACTN</name>